<dbReference type="EMBL" id="CP019602">
    <property type="protein sequence ID" value="ARU17103.1"/>
    <property type="molecule type" value="Genomic_DNA"/>
</dbReference>
<feature type="transmembrane region" description="Helical" evidence="1">
    <location>
        <begin position="12"/>
        <end position="31"/>
    </location>
</feature>
<proteinExistence type="predicted"/>
<dbReference type="PANTHER" id="PTHR22911:SF76">
    <property type="entry name" value="EAMA DOMAIN-CONTAINING PROTEIN"/>
    <property type="match status" value="1"/>
</dbReference>
<feature type="domain" description="EamA" evidence="2">
    <location>
        <begin position="24"/>
        <end position="142"/>
    </location>
</feature>
<feature type="transmembrane region" description="Helical" evidence="1">
    <location>
        <begin position="70"/>
        <end position="91"/>
    </location>
</feature>
<feature type="transmembrane region" description="Helical" evidence="1">
    <location>
        <begin position="242"/>
        <end position="263"/>
    </location>
</feature>
<dbReference type="KEGG" id="cman:A9D14_14190"/>
<evidence type="ECO:0000259" key="2">
    <source>
        <dbReference type="Pfam" id="PF00892"/>
    </source>
</evidence>
<dbReference type="Proteomes" id="UP000195807">
    <property type="component" value="Chromosome"/>
</dbReference>
<gene>
    <name evidence="3" type="ORF">A9D14_14190</name>
</gene>
<dbReference type="AlphaFoldDB" id="A0A1Z1FEG7"/>
<dbReference type="STRING" id="450378.GCA_001661675_02849"/>
<dbReference type="RefSeq" id="WP_066847701.1">
    <property type="nucleotide sequence ID" value="NZ_CP019602.1"/>
</dbReference>
<sequence length="297" mass="31029">MEPADTRFDRLARLGMLVAANAVLAMGPWLVRLADTGPVAAGFWRLTLALPVIAFFAWREPASKAPLGRIGLLLVAGAGVAFALDLAAWHLGIERTRLGNASLFGNSGSVILIAWSLIAARQSPRMAEIAAVAAALIGAFLLMDGSLQISHENLLGDLFSLLAGVLYAVYLLMLRSVRARLGPWSMLVLVILAGAPILLGVALALGEAVMPGNWAPLLVLAMSSQVVGQGLLIRSLSWFSPLVIGLALLTQPALAALSGYLAFGEGLSAQDMIGMALMGTALALARASEPKVKVPRP</sequence>
<dbReference type="GO" id="GO:0016020">
    <property type="term" value="C:membrane"/>
    <property type="evidence" value="ECO:0007669"/>
    <property type="project" value="InterPro"/>
</dbReference>
<keyword evidence="1" id="KW-0812">Transmembrane</keyword>
<keyword evidence="1" id="KW-0472">Membrane</keyword>
<dbReference type="Pfam" id="PF00892">
    <property type="entry name" value="EamA"/>
    <property type="match status" value="2"/>
</dbReference>
<accession>A0A1Z1FEG7</accession>
<dbReference type="OrthoDB" id="8770617at2"/>
<feature type="domain" description="EamA" evidence="2">
    <location>
        <begin position="155"/>
        <end position="284"/>
    </location>
</feature>
<evidence type="ECO:0000313" key="4">
    <source>
        <dbReference type="Proteomes" id="UP000195807"/>
    </source>
</evidence>
<keyword evidence="4" id="KW-1185">Reference proteome</keyword>
<dbReference type="InterPro" id="IPR037185">
    <property type="entry name" value="EmrE-like"/>
</dbReference>
<dbReference type="SUPFAM" id="SSF103481">
    <property type="entry name" value="Multidrug resistance efflux transporter EmrE"/>
    <property type="match status" value="2"/>
</dbReference>
<protein>
    <submittedName>
        <fullName evidence="3">EamA family transporter</fullName>
    </submittedName>
</protein>
<evidence type="ECO:0000256" key="1">
    <source>
        <dbReference type="SAM" id="Phobius"/>
    </source>
</evidence>
<reference evidence="3 4" key="1">
    <citation type="submission" date="2017-01" db="EMBL/GenBank/DDBJ databases">
        <title>Complete genome sequence of esterase-producing bacterium Croceicoccus marinus E4A9.</title>
        <authorList>
            <person name="Wu Y.-H."/>
            <person name="Cheng H."/>
            <person name="Xu L."/>
            <person name="Huo Y.-Y."/>
            <person name="Wang C.-S."/>
            <person name="Xu X.-W."/>
        </authorList>
    </citation>
    <scope>NUCLEOTIDE SEQUENCE [LARGE SCALE GENOMIC DNA]</scope>
    <source>
        <strain evidence="3 4">E4A9</strain>
    </source>
</reference>
<feature type="transmembrane region" description="Helical" evidence="1">
    <location>
        <begin position="186"/>
        <end position="208"/>
    </location>
</feature>
<dbReference type="InterPro" id="IPR000620">
    <property type="entry name" value="EamA_dom"/>
</dbReference>
<evidence type="ECO:0000313" key="3">
    <source>
        <dbReference type="EMBL" id="ARU17103.1"/>
    </source>
</evidence>
<organism evidence="3 4">
    <name type="scientific">Croceicoccus marinus</name>
    <dbReference type="NCBI Taxonomy" id="450378"/>
    <lineage>
        <taxon>Bacteria</taxon>
        <taxon>Pseudomonadati</taxon>
        <taxon>Pseudomonadota</taxon>
        <taxon>Alphaproteobacteria</taxon>
        <taxon>Sphingomonadales</taxon>
        <taxon>Erythrobacteraceae</taxon>
        <taxon>Croceicoccus</taxon>
    </lineage>
</organism>
<name>A0A1Z1FEG7_9SPHN</name>
<feature type="transmembrane region" description="Helical" evidence="1">
    <location>
        <begin position="37"/>
        <end position="58"/>
    </location>
</feature>
<feature type="transmembrane region" description="Helical" evidence="1">
    <location>
        <begin position="103"/>
        <end position="120"/>
    </location>
</feature>
<dbReference type="PANTHER" id="PTHR22911">
    <property type="entry name" value="ACYL-MALONYL CONDENSING ENZYME-RELATED"/>
    <property type="match status" value="1"/>
</dbReference>
<keyword evidence="1" id="KW-1133">Transmembrane helix</keyword>
<feature type="transmembrane region" description="Helical" evidence="1">
    <location>
        <begin position="127"/>
        <end position="143"/>
    </location>
</feature>
<feature type="transmembrane region" description="Helical" evidence="1">
    <location>
        <begin position="155"/>
        <end position="174"/>
    </location>
</feature>